<evidence type="ECO:0000313" key="8">
    <source>
        <dbReference type="EMBL" id="GIF83420.1"/>
    </source>
</evidence>
<evidence type="ECO:0000256" key="3">
    <source>
        <dbReference type="ARBA" id="ARBA00022723"/>
    </source>
</evidence>
<dbReference type="PRINTS" id="PR00359">
    <property type="entry name" value="BP450"/>
</dbReference>
<evidence type="ECO:0000256" key="4">
    <source>
        <dbReference type="ARBA" id="ARBA00023002"/>
    </source>
</evidence>
<keyword evidence="9" id="KW-1185">Reference proteome</keyword>
<dbReference type="SUPFAM" id="SSF48264">
    <property type="entry name" value="Cytochrome P450"/>
    <property type="match status" value="1"/>
</dbReference>
<dbReference type="Proteomes" id="UP000601223">
    <property type="component" value="Unassembled WGS sequence"/>
</dbReference>
<dbReference type="Pfam" id="PF00067">
    <property type="entry name" value="p450"/>
    <property type="match status" value="1"/>
</dbReference>
<protein>
    <submittedName>
        <fullName evidence="8">Cytochrome P450</fullName>
    </submittedName>
</protein>
<keyword evidence="5 7" id="KW-0408">Iron</keyword>
<organism evidence="8 9">
    <name type="scientific">Catellatospora bangladeshensis</name>
    <dbReference type="NCBI Taxonomy" id="310355"/>
    <lineage>
        <taxon>Bacteria</taxon>
        <taxon>Bacillati</taxon>
        <taxon>Actinomycetota</taxon>
        <taxon>Actinomycetes</taxon>
        <taxon>Micromonosporales</taxon>
        <taxon>Micromonosporaceae</taxon>
        <taxon>Catellatospora</taxon>
    </lineage>
</organism>
<comment type="similarity">
    <text evidence="1 7">Belongs to the cytochrome P450 family.</text>
</comment>
<dbReference type="PANTHER" id="PTHR46696:SF1">
    <property type="entry name" value="CYTOCHROME P450 YJIB-RELATED"/>
    <property type="match status" value="1"/>
</dbReference>
<dbReference type="InterPro" id="IPR017972">
    <property type="entry name" value="Cyt_P450_CS"/>
</dbReference>
<evidence type="ECO:0000256" key="1">
    <source>
        <dbReference type="ARBA" id="ARBA00010617"/>
    </source>
</evidence>
<reference evidence="8 9" key="1">
    <citation type="submission" date="2021-01" db="EMBL/GenBank/DDBJ databases">
        <title>Whole genome shotgun sequence of Catellatospora bangladeshensis NBRC 107357.</title>
        <authorList>
            <person name="Komaki H."/>
            <person name="Tamura T."/>
        </authorList>
    </citation>
    <scope>NUCLEOTIDE SEQUENCE [LARGE SCALE GENOMIC DNA]</scope>
    <source>
        <strain evidence="8 9">NBRC 107357</strain>
    </source>
</reference>
<evidence type="ECO:0000313" key="9">
    <source>
        <dbReference type="Proteomes" id="UP000601223"/>
    </source>
</evidence>
<proteinExistence type="inferred from homology"/>
<keyword evidence="6 7" id="KW-0503">Monooxygenase</keyword>
<dbReference type="PROSITE" id="PS00086">
    <property type="entry name" value="CYTOCHROME_P450"/>
    <property type="match status" value="1"/>
</dbReference>
<name>A0A8J3NM99_9ACTN</name>
<dbReference type="EMBL" id="BONF01000029">
    <property type="protein sequence ID" value="GIF83420.1"/>
    <property type="molecule type" value="Genomic_DNA"/>
</dbReference>
<dbReference type="Gene3D" id="1.10.630.10">
    <property type="entry name" value="Cytochrome P450"/>
    <property type="match status" value="1"/>
</dbReference>
<keyword evidence="3 7" id="KW-0479">Metal-binding</keyword>
<evidence type="ECO:0000256" key="2">
    <source>
        <dbReference type="ARBA" id="ARBA00022617"/>
    </source>
</evidence>
<dbReference type="GO" id="GO:0005506">
    <property type="term" value="F:iron ion binding"/>
    <property type="evidence" value="ECO:0007669"/>
    <property type="project" value="InterPro"/>
</dbReference>
<comment type="caution">
    <text evidence="8">The sequence shown here is derived from an EMBL/GenBank/DDBJ whole genome shotgun (WGS) entry which is preliminary data.</text>
</comment>
<dbReference type="FunFam" id="1.10.630.10:FF:000018">
    <property type="entry name" value="Cytochrome P450 monooxygenase"/>
    <property type="match status" value="1"/>
</dbReference>
<dbReference type="AlphaFoldDB" id="A0A8J3NM99"/>
<evidence type="ECO:0000256" key="7">
    <source>
        <dbReference type="RuleBase" id="RU000461"/>
    </source>
</evidence>
<dbReference type="InterPro" id="IPR036396">
    <property type="entry name" value="Cyt_P450_sf"/>
</dbReference>
<dbReference type="InterPro" id="IPR002397">
    <property type="entry name" value="Cyt_P450_B"/>
</dbReference>
<dbReference type="GO" id="GO:0017000">
    <property type="term" value="P:antibiotic biosynthetic process"/>
    <property type="evidence" value="ECO:0007669"/>
    <property type="project" value="UniProtKB-ARBA"/>
</dbReference>
<keyword evidence="4 7" id="KW-0560">Oxidoreductase</keyword>
<sequence>MSAAATLQALRTEEGRRNPYPHYAALHAEGPVIPLTGSYAAVVHGYDAASRVLRDPDFRVLDAEKLSRAMPAWHEHPSLIVLMNSMMFINGEQHTRLRRLITREFTARRVTSLADTVVRQVDHLLDRIAEIGADGAEIDFMREFAYPLPSNVIGELLGVPAEDRPWFQPHVAAIGAVLDAGGEGKFPAADKAAAELSAYFADLVRLRRQDPRDDLVTVLSAAGADDDPLTHEELLSALVLVFNAGFETTTHLLGNGLEVLLRRPEAARRLREQPELAASYVEEFLRLEAPAQLTTRWSAVDTEVDGVPVPAGATVLVLLGAANRDPARFADPDEFRPERPDNAHLTFSAGVHFCPGALLTTAEAEIAFPRLMSRFPGLALAGEPAYRPQLTLRGHTHLPVTVG</sequence>
<dbReference type="GO" id="GO:0004497">
    <property type="term" value="F:monooxygenase activity"/>
    <property type="evidence" value="ECO:0007669"/>
    <property type="project" value="UniProtKB-KW"/>
</dbReference>
<dbReference type="InterPro" id="IPR001128">
    <property type="entry name" value="Cyt_P450"/>
</dbReference>
<dbReference type="CDD" id="cd20625">
    <property type="entry name" value="CYP164-like"/>
    <property type="match status" value="1"/>
</dbReference>
<dbReference type="PANTHER" id="PTHR46696">
    <property type="entry name" value="P450, PUTATIVE (EUROFUNG)-RELATED"/>
    <property type="match status" value="1"/>
</dbReference>
<evidence type="ECO:0000256" key="6">
    <source>
        <dbReference type="ARBA" id="ARBA00023033"/>
    </source>
</evidence>
<dbReference type="GO" id="GO:0016705">
    <property type="term" value="F:oxidoreductase activity, acting on paired donors, with incorporation or reduction of molecular oxygen"/>
    <property type="evidence" value="ECO:0007669"/>
    <property type="project" value="InterPro"/>
</dbReference>
<dbReference type="GO" id="GO:0020037">
    <property type="term" value="F:heme binding"/>
    <property type="evidence" value="ECO:0007669"/>
    <property type="project" value="InterPro"/>
</dbReference>
<gene>
    <name evidence="8" type="ORF">Cba03nite_47690</name>
</gene>
<accession>A0A8J3NM99</accession>
<keyword evidence="2 7" id="KW-0349">Heme</keyword>
<evidence type="ECO:0000256" key="5">
    <source>
        <dbReference type="ARBA" id="ARBA00023004"/>
    </source>
</evidence>